<organism evidence="10">
    <name type="scientific">freshwater metagenome</name>
    <dbReference type="NCBI Taxonomy" id="449393"/>
    <lineage>
        <taxon>unclassified sequences</taxon>
        <taxon>metagenomes</taxon>
        <taxon>ecological metagenomes</taxon>
    </lineage>
</organism>
<reference evidence="10" key="1">
    <citation type="submission" date="2020-05" db="EMBL/GenBank/DDBJ databases">
        <authorList>
            <person name="Chiriac C."/>
            <person name="Salcher M."/>
            <person name="Ghai R."/>
            <person name="Kavagutti S V."/>
        </authorList>
    </citation>
    <scope>NUCLEOTIDE SEQUENCE</scope>
</reference>
<dbReference type="EMBL" id="CAEZYM010000006">
    <property type="protein sequence ID" value="CAB4724158.1"/>
    <property type="molecule type" value="Genomic_DNA"/>
</dbReference>
<accession>A0A6J7M3F1</accession>
<evidence type="ECO:0000313" key="11">
    <source>
        <dbReference type="EMBL" id="CAB5073215.1"/>
    </source>
</evidence>
<dbReference type="GO" id="GO:0004252">
    <property type="term" value="F:serine-type endopeptidase activity"/>
    <property type="evidence" value="ECO:0007669"/>
    <property type="project" value="TreeGrafter"/>
</dbReference>
<dbReference type="InterPro" id="IPR029058">
    <property type="entry name" value="AB_hydrolase_fold"/>
</dbReference>
<evidence type="ECO:0000313" key="3">
    <source>
        <dbReference type="EMBL" id="CAB4342081.1"/>
    </source>
</evidence>
<protein>
    <submittedName>
        <fullName evidence="10">Unannotated protein</fullName>
    </submittedName>
</protein>
<evidence type="ECO:0000313" key="10">
    <source>
        <dbReference type="EMBL" id="CAB4975286.1"/>
    </source>
</evidence>
<evidence type="ECO:0000313" key="7">
    <source>
        <dbReference type="EMBL" id="CAB4829678.1"/>
    </source>
</evidence>
<dbReference type="AlphaFoldDB" id="A0A6J7M3F1"/>
<evidence type="ECO:0000313" key="9">
    <source>
        <dbReference type="EMBL" id="CAB4950541.1"/>
    </source>
</evidence>
<dbReference type="EMBL" id="CAFBLD010000006">
    <property type="protein sequence ID" value="CAB4869917.1"/>
    <property type="molecule type" value="Genomic_DNA"/>
</dbReference>
<keyword evidence="1" id="KW-0378">Hydrolase</keyword>
<dbReference type="EMBL" id="CAFBQX010000004">
    <property type="protein sequence ID" value="CAB5073215.1"/>
    <property type="molecule type" value="Genomic_DNA"/>
</dbReference>
<gene>
    <name evidence="4" type="ORF">UFOPK2510_01366</name>
    <name evidence="5" type="ORF">UFOPK2718_00750</name>
    <name evidence="6" type="ORF">UFOPK2936_01135</name>
    <name evidence="7" type="ORF">UFOPK3174_00940</name>
    <name evidence="8" type="ORF">UFOPK3328_00988</name>
    <name evidence="9" type="ORF">UFOPK3779_01173</name>
    <name evidence="10" type="ORF">UFOPK3913_00752</name>
    <name evidence="3" type="ORF">UFOPK4107_01101</name>
    <name evidence="11" type="ORF">UFOPK4403_00902</name>
</gene>
<dbReference type="EMBL" id="CAESAE010000006">
    <property type="protein sequence ID" value="CAB4342081.1"/>
    <property type="molecule type" value="Genomic_DNA"/>
</dbReference>
<dbReference type="SUPFAM" id="SSF82171">
    <property type="entry name" value="DPP6 N-terminal domain-like"/>
    <property type="match status" value="1"/>
</dbReference>
<proteinExistence type="predicted"/>
<sequence>MKSDVGFDFFNRKIQNQHLLSDINVSKDGLYAAFTVKSPIKSSNETETNVWLSFKKSMPAPLSRLSENHSISLPRWSPSGDQLAVAMQGHVSSGYTSIGIYSAPLFNFKEIATIPGSIEDLFWMPENLSILALVAETGSDSVVTSGSQRSASLEDIDLPVTTRIDSGKRHLCEINFDSKEPYFFGPKQGTIWEFENFDENSIAAIWSNDVTESGWYDSSVVFVDRHSGDIKTFYKPSWQISSITKNPLKNQIALVEGWASDRGTVCGEIKVIEIASGEVLTIKSFGVDVSKVRWRSRDSVWFTGWQNLSGAWGWVKIDGEVGELHLDDLQASSTNFQSSPENTVLDQAIWSISAPREFESPEIIVGASGSKLTQWKRISKFGLENQEKVPNFKTDLLRWSSSDGRKIEGLLVYDPNSRTQLSPLVIYIHGGPASLWTYSLRPEVLLLLSEGYAVLLPNPRGSVGRGQEFARANLGDASGAEVADIILGIAECAKYIAIDESKVSVVGGSYGGYLAACAATMTDQIRCAVVMYGHPNLLSARFGSNNPAFYDKLMKGAPTLANSHEYLMRSPLMRVSSSSAPTLILHGKEDRCCPVSQAEEFYRALIDKGVSSELIIFPGEGHGLHGSLAKSECWVQILSWLDKHSDTVNV</sequence>
<dbReference type="EMBL" id="CAFBNH010000007">
    <property type="protein sequence ID" value="CAB4950541.1"/>
    <property type="molecule type" value="Genomic_DNA"/>
</dbReference>
<evidence type="ECO:0000313" key="5">
    <source>
        <dbReference type="EMBL" id="CAB4724158.1"/>
    </source>
</evidence>
<evidence type="ECO:0000313" key="4">
    <source>
        <dbReference type="EMBL" id="CAB4701867.1"/>
    </source>
</evidence>
<evidence type="ECO:0000313" key="6">
    <source>
        <dbReference type="EMBL" id="CAB4783860.1"/>
    </source>
</evidence>
<dbReference type="EMBL" id="CAFABH010000014">
    <property type="protein sequence ID" value="CAB4829678.1"/>
    <property type="molecule type" value="Genomic_DNA"/>
</dbReference>
<evidence type="ECO:0000256" key="1">
    <source>
        <dbReference type="ARBA" id="ARBA00022801"/>
    </source>
</evidence>
<dbReference type="Pfam" id="PF00326">
    <property type="entry name" value="Peptidase_S9"/>
    <property type="match status" value="1"/>
</dbReference>
<dbReference type="GO" id="GO:0006508">
    <property type="term" value="P:proteolysis"/>
    <property type="evidence" value="ECO:0007669"/>
    <property type="project" value="InterPro"/>
</dbReference>
<name>A0A6J7M3F1_9ZZZZ</name>
<dbReference type="InterPro" id="IPR001375">
    <property type="entry name" value="Peptidase_S9_cat"/>
</dbReference>
<dbReference type="EMBL" id="CAEZZW010000006">
    <property type="protein sequence ID" value="CAB4783860.1"/>
    <property type="molecule type" value="Genomic_DNA"/>
</dbReference>
<dbReference type="PANTHER" id="PTHR42776:SF4">
    <property type="entry name" value="ACYLAMINO-ACID-RELEASING ENZYME"/>
    <property type="match status" value="1"/>
</dbReference>
<dbReference type="SUPFAM" id="SSF53474">
    <property type="entry name" value="alpha/beta-Hydrolases"/>
    <property type="match status" value="1"/>
</dbReference>
<dbReference type="EMBL" id="CAEZXO010000010">
    <property type="protein sequence ID" value="CAB4701867.1"/>
    <property type="molecule type" value="Genomic_DNA"/>
</dbReference>
<evidence type="ECO:0000259" key="2">
    <source>
        <dbReference type="Pfam" id="PF00326"/>
    </source>
</evidence>
<evidence type="ECO:0000313" key="8">
    <source>
        <dbReference type="EMBL" id="CAB4869917.1"/>
    </source>
</evidence>
<dbReference type="Gene3D" id="3.40.50.1820">
    <property type="entry name" value="alpha/beta hydrolase"/>
    <property type="match status" value="1"/>
</dbReference>
<dbReference type="PANTHER" id="PTHR42776">
    <property type="entry name" value="SERINE PEPTIDASE S9 FAMILY MEMBER"/>
    <property type="match status" value="1"/>
</dbReference>
<dbReference type="EMBL" id="CAFBOC010000007">
    <property type="protein sequence ID" value="CAB4975286.1"/>
    <property type="molecule type" value="Genomic_DNA"/>
</dbReference>
<feature type="domain" description="Peptidase S9 prolyl oligopeptidase catalytic" evidence="2">
    <location>
        <begin position="441"/>
        <end position="645"/>
    </location>
</feature>